<dbReference type="RefSeq" id="WP_117441962.1">
    <property type="nucleotide sequence ID" value="NZ_JAJFEN010000011.1"/>
</dbReference>
<dbReference type="OrthoDB" id="328758at2"/>
<comment type="caution">
    <text evidence="1">The sequence shown here is derived from an EMBL/GenBank/DDBJ whole genome shotgun (WGS) entry which is preliminary data.</text>
</comment>
<organism evidence="1 2">
    <name type="scientific">Clostridium innocuum</name>
    <dbReference type="NCBI Taxonomy" id="1522"/>
    <lineage>
        <taxon>Bacteria</taxon>
        <taxon>Bacillati</taxon>
        <taxon>Bacillota</taxon>
        <taxon>Clostridia</taxon>
        <taxon>Eubacteriales</taxon>
        <taxon>Clostridiaceae</taxon>
        <taxon>Clostridium</taxon>
    </lineage>
</organism>
<evidence type="ECO:0000313" key="2">
    <source>
        <dbReference type="Proteomes" id="UP000260025"/>
    </source>
</evidence>
<dbReference type="Proteomes" id="UP000260025">
    <property type="component" value="Unassembled WGS sequence"/>
</dbReference>
<protein>
    <submittedName>
        <fullName evidence="1">Uncharacterized protein</fullName>
    </submittedName>
</protein>
<reference evidence="1 2" key="1">
    <citation type="submission" date="2018-08" db="EMBL/GenBank/DDBJ databases">
        <title>A genome reference for cultivated species of the human gut microbiota.</title>
        <authorList>
            <person name="Zou Y."/>
            <person name="Xue W."/>
            <person name="Luo G."/>
        </authorList>
    </citation>
    <scope>NUCLEOTIDE SEQUENCE [LARGE SCALE GENOMIC DNA]</scope>
    <source>
        <strain evidence="1 2">OF01-2LB</strain>
    </source>
</reference>
<accession>A0A3E2W2P2</accession>
<sequence>MRTDDEKAIELFIKSLKNGDMVVETCPNTGLDYNSKVERGVLELYKSRFAPSQFMKELINPININKSDKFNEYIQDAFEINTIEERFKSLVQYYRRFISTFEDERIANCISINNFALEEAVTSYYVDTKRLKDFHQIYKTNVSKVYGYMSYWLLKCKPLQVNMSDEDYQTLRDMKEKLTYLNEKFLTGYIINGILAELDVNIYDAEKLKSFETFENLLLYTLKYRDVTAKCLELMISSFLAAFSLHGEINS</sequence>
<dbReference type="AlphaFoldDB" id="A0A3E2W2P2"/>
<proteinExistence type="predicted"/>
<dbReference type="EMBL" id="QVEV01000003">
    <property type="protein sequence ID" value="RGC17979.1"/>
    <property type="molecule type" value="Genomic_DNA"/>
</dbReference>
<evidence type="ECO:0000313" key="1">
    <source>
        <dbReference type="EMBL" id="RGC17979.1"/>
    </source>
</evidence>
<name>A0A3E2W2P2_CLOIN</name>
<gene>
    <name evidence="1" type="ORF">DXA38_03160</name>
</gene>